<dbReference type="VEuPathDB" id="FungiDB:BD410DRAFT_180341"/>
<proteinExistence type="predicted"/>
<organism evidence="1 2">
    <name type="scientific">Rickenella mellea</name>
    <dbReference type="NCBI Taxonomy" id="50990"/>
    <lineage>
        <taxon>Eukaryota</taxon>
        <taxon>Fungi</taxon>
        <taxon>Dikarya</taxon>
        <taxon>Basidiomycota</taxon>
        <taxon>Agaricomycotina</taxon>
        <taxon>Agaricomycetes</taxon>
        <taxon>Hymenochaetales</taxon>
        <taxon>Rickenellaceae</taxon>
        <taxon>Rickenella</taxon>
    </lineage>
</organism>
<evidence type="ECO:0000313" key="2">
    <source>
        <dbReference type="Proteomes" id="UP000294933"/>
    </source>
</evidence>
<dbReference type="EMBL" id="ML170317">
    <property type="protein sequence ID" value="TDL14668.1"/>
    <property type="molecule type" value="Genomic_DNA"/>
</dbReference>
<sequence>MQFDECIIITSVGVGVHLIGIIHFLSPIRAAWVLATTLIITTQGQQITIGNTATDLTWKLTRAILRHTVINSIITLPASASSTQSTGIVLILYPVHCRNTGDDRFELFG</sequence>
<protein>
    <submittedName>
        <fullName evidence="1">Uncharacterized protein</fullName>
    </submittedName>
</protein>
<keyword evidence="2" id="KW-1185">Reference proteome</keyword>
<dbReference type="Proteomes" id="UP000294933">
    <property type="component" value="Unassembled WGS sequence"/>
</dbReference>
<name>A0A4Y7PI03_9AGAM</name>
<evidence type="ECO:0000313" key="1">
    <source>
        <dbReference type="EMBL" id="TDL14668.1"/>
    </source>
</evidence>
<dbReference type="AlphaFoldDB" id="A0A4Y7PI03"/>
<accession>A0A4Y7PI03</accession>
<gene>
    <name evidence="1" type="ORF">BD410DRAFT_180341</name>
</gene>
<reference evidence="1 2" key="1">
    <citation type="submission" date="2018-06" db="EMBL/GenBank/DDBJ databases">
        <title>A transcriptomic atlas of mushroom development highlights an independent origin of complex multicellularity.</title>
        <authorList>
            <consortium name="DOE Joint Genome Institute"/>
            <person name="Krizsan K."/>
            <person name="Almasi E."/>
            <person name="Merenyi Z."/>
            <person name="Sahu N."/>
            <person name="Viragh M."/>
            <person name="Koszo T."/>
            <person name="Mondo S."/>
            <person name="Kiss B."/>
            <person name="Balint B."/>
            <person name="Kues U."/>
            <person name="Barry K."/>
            <person name="Hegedus J.C."/>
            <person name="Henrissat B."/>
            <person name="Johnson J."/>
            <person name="Lipzen A."/>
            <person name="Ohm R."/>
            <person name="Nagy I."/>
            <person name="Pangilinan J."/>
            <person name="Yan J."/>
            <person name="Xiong Y."/>
            <person name="Grigoriev I.V."/>
            <person name="Hibbett D.S."/>
            <person name="Nagy L.G."/>
        </authorList>
    </citation>
    <scope>NUCLEOTIDE SEQUENCE [LARGE SCALE GENOMIC DNA]</scope>
    <source>
        <strain evidence="1 2">SZMC22713</strain>
    </source>
</reference>